<dbReference type="InterPro" id="IPR019268">
    <property type="entry name" value="DUF2278"/>
</dbReference>
<dbReference type="OrthoDB" id="2580841at2759"/>
<dbReference type="STRING" id="254877.A0A1V6T750"/>
<dbReference type="Proteomes" id="UP000191342">
    <property type="component" value="Unassembled WGS sequence"/>
</dbReference>
<comment type="caution">
    <text evidence="1">The sequence shown here is derived from an EMBL/GenBank/DDBJ whole genome shotgun (WGS) entry which is preliminary data.</text>
</comment>
<organism evidence="1 2">
    <name type="scientific">Penicillium flavigenum</name>
    <dbReference type="NCBI Taxonomy" id="254877"/>
    <lineage>
        <taxon>Eukaryota</taxon>
        <taxon>Fungi</taxon>
        <taxon>Dikarya</taxon>
        <taxon>Ascomycota</taxon>
        <taxon>Pezizomycotina</taxon>
        <taxon>Eurotiomycetes</taxon>
        <taxon>Eurotiomycetidae</taxon>
        <taxon>Eurotiales</taxon>
        <taxon>Aspergillaceae</taxon>
        <taxon>Penicillium</taxon>
    </lineage>
</organism>
<reference evidence="2" key="1">
    <citation type="journal article" date="2017" name="Nat. Microbiol.">
        <title>Global analysis of biosynthetic gene clusters reveals vast potential of secondary metabolite production in Penicillium species.</title>
        <authorList>
            <person name="Nielsen J.C."/>
            <person name="Grijseels S."/>
            <person name="Prigent S."/>
            <person name="Ji B."/>
            <person name="Dainat J."/>
            <person name="Nielsen K.F."/>
            <person name="Frisvad J.C."/>
            <person name="Workman M."/>
            <person name="Nielsen J."/>
        </authorList>
    </citation>
    <scope>NUCLEOTIDE SEQUENCE [LARGE SCALE GENOMIC DNA]</scope>
    <source>
        <strain evidence="2">IBT 14082</strain>
    </source>
</reference>
<sequence length="234" mass="26400">MPVPHYGVWACRPTRYKAEKHGVRTPHIELFFTDDSSKKRKAAINVKSTSEDSRLVFQVLRDFSHPITKQLSKLKLGFHLVQDSNSDEGENHRHYRYNHYHSRDPNLEGLDYSRTENLVNIRSGEVLPHDIPGRDNDILDKITPILDDVIDNAEDSIGNSPTAFIFGSSFGSGIHNIHMNQGSLPEFDNGVYSDGALLFKFDDEHWEAVFLAFASQKLPTDGEGKPKPGSRTLA</sequence>
<gene>
    <name evidence="1" type="ORF">PENFLA_c013G00957</name>
</gene>
<accession>A0A1V6T750</accession>
<dbReference type="Pfam" id="PF10042">
    <property type="entry name" value="DUF2278"/>
    <property type="match status" value="1"/>
</dbReference>
<keyword evidence="2" id="KW-1185">Reference proteome</keyword>
<evidence type="ECO:0000313" key="1">
    <source>
        <dbReference type="EMBL" id="OQE22187.1"/>
    </source>
</evidence>
<evidence type="ECO:0000313" key="2">
    <source>
        <dbReference type="Proteomes" id="UP000191342"/>
    </source>
</evidence>
<dbReference type="AlphaFoldDB" id="A0A1V6T750"/>
<dbReference type="EMBL" id="MLQL01000013">
    <property type="protein sequence ID" value="OQE22187.1"/>
    <property type="molecule type" value="Genomic_DNA"/>
</dbReference>
<name>A0A1V6T750_9EURO</name>
<proteinExistence type="predicted"/>
<protein>
    <submittedName>
        <fullName evidence="1">Uncharacterized protein</fullName>
    </submittedName>
</protein>